<comment type="caution">
    <text evidence="2">The sequence shown here is derived from an EMBL/GenBank/DDBJ whole genome shotgun (WGS) entry which is preliminary data.</text>
</comment>
<sequence>MNEAIQTEQMPGVVRTLRFILIVQLAFGLFGAAIMTPVFLAAFSDPRLFALLLQTVVVVVLMGWLVARWSSRRKWVRWFAIAFEVVVVGSNLILAVVDREFDGMTLVYPATLLPLAIVIGLLTPTAARWFDR</sequence>
<evidence type="ECO:0000313" key="3">
    <source>
        <dbReference type="Proteomes" id="UP001552427"/>
    </source>
</evidence>
<keyword evidence="1" id="KW-0472">Membrane</keyword>
<protein>
    <submittedName>
        <fullName evidence="2">Uncharacterized protein</fullName>
    </submittedName>
</protein>
<name>A0ABV3HF93_9ACTN</name>
<accession>A0ABV3HF93</accession>
<dbReference type="RefSeq" id="WP_364459333.1">
    <property type="nucleotide sequence ID" value="NZ_JBFARM010000013.1"/>
</dbReference>
<reference evidence="2 3" key="1">
    <citation type="submission" date="2024-06" db="EMBL/GenBank/DDBJ databases">
        <title>The Natural Products Discovery Center: Release of the First 8490 Sequenced Strains for Exploring Actinobacteria Biosynthetic Diversity.</title>
        <authorList>
            <person name="Kalkreuter E."/>
            <person name="Kautsar S.A."/>
            <person name="Yang D."/>
            <person name="Bader C.D."/>
            <person name="Teijaro C.N."/>
            <person name="Fluegel L."/>
            <person name="Davis C.M."/>
            <person name="Simpson J.R."/>
            <person name="Lauterbach L."/>
            <person name="Steele A.D."/>
            <person name="Gui C."/>
            <person name="Meng S."/>
            <person name="Li G."/>
            <person name="Viehrig K."/>
            <person name="Ye F."/>
            <person name="Su P."/>
            <person name="Kiefer A.F."/>
            <person name="Nichols A."/>
            <person name="Cepeda A.J."/>
            <person name="Yan W."/>
            <person name="Fan B."/>
            <person name="Jiang Y."/>
            <person name="Adhikari A."/>
            <person name="Zheng C.-J."/>
            <person name="Schuster L."/>
            <person name="Cowan T.M."/>
            <person name="Smanski M.J."/>
            <person name="Chevrette M.G."/>
            <person name="De Carvalho L.P.S."/>
            <person name="Shen B."/>
        </authorList>
    </citation>
    <scope>NUCLEOTIDE SEQUENCE [LARGE SCALE GENOMIC DNA]</scope>
    <source>
        <strain evidence="2 3">NPDC049574</strain>
    </source>
</reference>
<keyword evidence="1" id="KW-1133">Transmembrane helix</keyword>
<organism evidence="2 3">
    <name type="scientific">Nonomuraea bangladeshensis</name>
    <dbReference type="NCBI Taxonomy" id="404385"/>
    <lineage>
        <taxon>Bacteria</taxon>
        <taxon>Bacillati</taxon>
        <taxon>Actinomycetota</taxon>
        <taxon>Actinomycetes</taxon>
        <taxon>Streptosporangiales</taxon>
        <taxon>Streptosporangiaceae</taxon>
        <taxon>Nonomuraea</taxon>
    </lineage>
</organism>
<dbReference type="Proteomes" id="UP001552427">
    <property type="component" value="Unassembled WGS sequence"/>
</dbReference>
<feature type="transmembrane region" description="Helical" evidence="1">
    <location>
        <begin position="109"/>
        <end position="130"/>
    </location>
</feature>
<gene>
    <name evidence="2" type="ORF">AB0K40_37375</name>
</gene>
<feature type="transmembrane region" description="Helical" evidence="1">
    <location>
        <begin position="78"/>
        <end position="97"/>
    </location>
</feature>
<evidence type="ECO:0000256" key="1">
    <source>
        <dbReference type="SAM" id="Phobius"/>
    </source>
</evidence>
<feature type="transmembrane region" description="Helical" evidence="1">
    <location>
        <begin position="19"/>
        <end position="42"/>
    </location>
</feature>
<evidence type="ECO:0000313" key="2">
    <source>
        <dbReference type="EMBL" id="MEV4291211.1"/>
    </source>
</evidence>
<dbReference type="EMBL" id="JBFARM010000013">
    <property type="protein sequence ID" value="MEV4291211.1"/>
    <property type="molecule type" value="Genomic_DNA"/>
</dbReference>
<keyword evidence="1" id="KW-0812">Transmembrane</keyword>
<keyword evidence="3" id="KW-1185">Reference proteome</keyword>
<proteinExistence type="predicted"/>
<feature type="transmembrane region" description="Helical" evidence="1">
    <location>
        <begin position="48"/>
        <end position="66"/>
    </location>
</feature>